<proteinExistence type="predicted"/>
<evidence type="ECO:0000313" key="2">
    <source>
        <dbReference type="EMBL" id="TNN78217.1"/>
    </source>
</evidence>
<reference evidence="2 3" key="1">
    <citation type="submission" date="2019-03" db="EMBL/GenBank/DDBJ databases">
        <title>First draft genome of Liparis tanakae, snailfish: a comprehensive survey of snailfish specific genes.</title>
        <authorList>
            <person name="Kim W."/>
            <person name="Song I."/>
            <person name="Jeong J.-H."/>
            <person name="Kim D."/>
            <person name="Kim S."/>
            <person name="Ryu S."/>
            <person name="Song J.Y."/>
            <person name="Lee S.K."/>
        </authorList>
    </citation>
    <scope>NUCLEOTIDE SEQUENCE [LARGE SCALE GENOMIC DNA]</scope>
    <source>
        <tissue evidence="2">Muscle</tissue>
    </source>
</reference>
<sequence length="70" mass="7640">MLQEENGEPKGEGEPGGRTGMGSQRTVLIDDEVIGVQVCTQQPDEQVCHWEPSIFMLSSSTSLRSVLTPH</sequence>
<gene>
    <name evidence="2" type="ORF">EYF80_011457</name>
</gene>
<keyword evidence="3" id="KW-1185">Reference proteome</keyword>
<protein>
    <submittedName>
        <fullName evidence="2">Uncharacterized protein</fullName>
    </submittedName>
</protein>
<evidence type="ECO:0000256" key="1">
    <source>
        <dbReference type="SAM" id="MobiDB-lite"/>
    </source>
</evidence>
<comment type="caution">
    <text evidence="2">The sequence shown here is derived from an EMBL/GenBank/DDBJ whole genome shotgun (WGS) entry which is preliminary data.</text>
</comment>
<accession>A0A4Z2IK99</accession>
<dbReference type="EMBL" id="SRLO01000075">
    <property type="protein sequence ID" value="TNN78217.1"/>
    <property type="molecule type" value="Genomic_DNA"/>
</dbReference>
<feature type="region of interest" description="Disordered" evidence="1">
    <location>
        <begin position="1"/>
        <end position="24"/>
    </location>
</feature>
<name>A0A4Z2IK99_9TELE</name>
<organism evidence="2 3">
    <name type="scientific">Liparis tanakae</name>
    <name type="common">Tanaka's snailfish</name>
    <dbReference type="NCBI Taxonomy" id="230148"/>
    <lineage>
        <taxon>Eukaryota</taxon>
        <taxon>Metazoa</taxon>
        <taxon>Chordata</taxon>
        <taxon>Craniata</taxon>
        <taxon>Vertebrata</taxon>
        <taxon>Euteleostomi</taxon>
        <taxon>Actinopterygii</taxon>
        <taxon>Neopterygii</taxon>
        <taxon>Teleostei</taxon>
        <taxon>Neoteleostei</taxon>
        <taxon>Acanthomorphata</taxon>
        <taxon>Eupercaria</taxon>
        <taxon>Perciformes</taxon>
        <taxon>Cottioidei</taxon>
        <taxon>Cottales</taxon>
        <taxon>Liparidae</taxon>
        <taxon>Liparis</taxon>
    </lineage>
</organism>
<dbReference type="Proteomes" id="UP000314294">
    <property type="component" value="Unassembled WGS sequence"/>
</dbReference>
<evidence type="ECO:0000313" key="3">
    <source>
        <dbReference type="Proteomes" id="UP000314294"/>
    </source>
</evidence>
<dbReference type="AlphaFoldDB" id="A0A4Z2IK99"/>